<feature type="compositionally biased region" description="Basic and acidic residues" evidence="1">
    <location>
        <begin position="11"/>
        <end position="31"/>
    </location>
</feature>
<name>A0A2H1VM37_SPOFR</name>
<proteinExistence type="predicted"/>
<dbReference type="EMBL" id="ODYU01003307">
    <property type="protein sequence ID" value="SOQ41890.1"/>
    <property type="molecule type" value="Genomic_DNA"/>
</dbReference>
<accession>A0A2H1VM37</accession>
<organism evidence="2">
    <name type="scientific">Spodoptera frugiperda</name>
    <name type="common">Fall armyworm</name>
    <dbReference type="NCBI Taxonomy" id="7108"/>
    <lineage>
        <taxon>Eukaryota</taxon>
        <taxon>Metazoa</taxon>
        <taxon>Ecdysozoa</taxon>
        <taxon>Arthropoda</taxon>
        <taxon>Hexapoda</taxon>
        <taxon>Insecta</taxon>
        <taxon>Pterygota</taxon>
        <taxon>Neoptera</taxon>
        <taxon>Endopterygota</taxon>
        <taxon>Lepidoptera</taxon>
        <taxon>Glossata</taxon>
        <taxon>Ditrysia</taxon>
        <taxon>Noctuoidea</taxon>
        <taxon>Noctuidae</taxon>
        <taxon>Amphipyrinae</taxon>
        <taxon>Spodoptera</taxon>
    </lineage>
</organism>
<feature type="region of interest" description="Disordered" evidence="1">
    <location>
        <begin position="1"/>
        <end position="31"/>
    </location>
</feature>
<protein>
    <submittedName>
        <fullName evidence="2">SFRICE_004691</fullName>
    </submittedName>
</protein>
<evidence type="ECO:0000256" key="1">
    <source>
        <dbReference type="SAM" id="MobiDB-lite"/>
    </source>
</evidence>
<reference evidence="2" key="1">
    <citation type="submission" date="2016-07" db="EMBL/GenBank/DDBJ databases">
        <authorList>
            <person name="Bretaudeau A."/>
        </authorList>
    </citation>
    <scope>NUCLEOTIDE SEQUENCE</scope>
    <source>
        <strain evidence="2">Rice</strain>
        <tissue evidence="2">Whole body</tissue>
    </source>
</reference>
<dbReference type="AlphaFoldDB" id="A0A2H1VM37"/>
<gene>
    <name evidence="2" type="ORF">SFRICE_004691</name>
</gene>
<sequence>MADVENTGGKDAIKEEETKQQFLDHTKSRSVRESNPLHIARRVGLDYYQQCSNLTPPGIVCVNNRNKSAFGALIGWFIQAGQSERRTRSRFRSTGKLSNYFSRLGRGERESVRLILTKNRSVPTPAFRAGAPVNPLGSSQLRKFLPWLIYGMMQENPLLKKHH</sequence>
<evidence type="ECO:0000313" key="2">
    <source>
        <dbReference type="EMBL" id="SOQ41890.1"/>
    </source>
</evidence>